<dbReference type="Pfam" id="PF01363">
    <property type="entry name" value="FYVE"/>
    <property type="match status" value="1"/>
</dbReference>
<keyword evidence="4" id="KW-0862">Zinc</keyword>
<dbReference type="PANTHER" id="PTHR22870:SF350">
    <property type="entry name" value="F12P19.9 PROTEIN"/>
    <property type="match status" value="1"/>
</dbReference>
<dbReference type="Pfam" id="PF08381">
    <property type="entry name" value="BRX"/>
    <property type="match status" value="1"/>
</dbReference>
<dbReference type="STRING" id="4155.A0A022QUA3"/>
<organism evidence="10 11">
    <name type="scientific">Erythranthe guttata</name>
    <name type="common">Yellow monkey flower</name>
    <name type="synonym">Mimulus guttatus</name>
    <dbReference type="NCBI Taxonomy" id="4155"/>
    <lineage>
        <taxon>Eukaryota</taxon>
        <taxon>Viridiplantae</taxon>
        <taxon>Streptophyta</taxon>
        <taxon>Embryophyta</taxon>
        <taxon>Tracheophyta</taxon>
        <taxon>Spermatophyta</taxon>
        <taxon>Magnoliopsida</taxon>
        <taxon>eudicotyledons</taxon>
        <taxon>Gunneridae</taxon>
        <taxon>Pentapetalae</taxon>
        <taxon>asterids</taxon>
        <taxon>lamiids</taxon>
        <taxon>Lamiales</taxon>
        <taxon>Phrymaceae</taxon>
        <taxon>Erythranthe</taxon>
    </lineage>
</organism>
<dbReference type="PhylomeDB" id="A0A022QUA3"/>
<protein>
    <recommendedName>
        <fullName evidence="12">FYVE-type domain-containing protein</fullName>
    </recommendedName>
</protein>
<evidence type="ECO:0000256" key="6">
    <source>
        <dbReference type="PROSITE-ProRule" id="PRU00235"/>
    </source>
</evidence>
<keyword evidence="1" id="KW-0479">Metal-binding</keyword>
<accession>A0A022QUA3</accession>
<feature type="coiled-coil region" evidence="7">
    <location>
        <begin position="482"/>
        <end position="544"/>
    </location>
</feature>
<keyword evidence="3 5" id="KW-0863">Zinc-finger</keyword>
<dbReference type="AlphaFoldDB" id="A0A022QUA3"/>
<dbReference type="Proteomes" id="UP000030748">
    <property type="component" value="Unassembled WGS sequence"/>
</dbReference>
<dbReference type="SUPFAM" id="SSF57903">
    <property type="entry name" value="FYVE/PHD zinc finger"/>
    <property type="match status" value="1"/>
</dbReference>
<feature type="domain" description="FYVE-type" evidence="8">
    <location>
        <begin position="356"/>
        <end position="419"/>
    </location>
</feature>
<feature type="repeat" description="RCC1" evidence="6">
    <location>
        <begin position="98"/>
        <end position="148"/>
    </location>
</feature>
<dbReference type="InterPro" id="IPR009091">
    <property type="entry name" value="RCC1/BLIP-II"/>
</dbReference>
<dbReference type="InterPro" id="IPR000306">
    <property type="entry name" value="Znf_FYVE"/>
</dbReference>
<feature type="repeat" description="RCC1" evidence="6">
    <location>
        <begin position="149"/>
        <end position="200"/>
    </location>
</feature>
<evidence type="ECO:0000256" key="2">
    <source>
        <dbReference type="ARBA" id="ARBA00022737"/>
    </source>
</evidence>
<dbReference type="InterPro" id="IPR017455">
    <property type="entry name" value="Znf_FYVE-rel"/>
</dbReference>
<evidence type="ECO:0000313" key="11">
    <source>
        <dbReference type="Proteomes" id="UP000030748"/>
    </source>
</evidence>
<evidence type="ECO:0000256" key="3">
    <source>
        <dbReference type="ARBA" id="ARBA00022771"/>
    </source>
</evidence>
<reference evidence="10 11" key="1">
    <citation type="journal article" date="2013" name="Proc. Natl. Acad. Sci. U.S.A.">
        <title>Fine-scale variation in meiotic recombination in Mimulus inferred from population shotgun sequencing.</title>
        <authorList>
            <person name="Hellsten U."/>
            <person name="Wright K.M."/>
            <person name="Jenkins J."/>
            <person name="Shu S."/>
            <person name="Yuan Y."/>
            <person name="Wessler S.R."/>
            <person name="Schmutz J."/>
            <person name="Willis J.H."/>
            <person name="Rokhsar D.S."/>
        </authorList>
    </citation>
    <scope>NUCLEOTIDE SEQUENCE [LARGE SCALE GENOMIC DNA]</scope>
    <source>
        <strain evidence="11">cv. DUN x IM62</strain>
    </source>
</reference>
<dbReference type="InterPro" id="IPR051210">
    <property type="entry name" value="Ub_ligase/GEF_domain"/>
</dbReference>
<dbReference type="PROSITE" id="PS50012">
    <property type="entry name" value="RCC1_3"/>
    <property type="match status" value="4"/>
</dbReference>
<dbReference type="Gene3D" id="2.130.10.30">
    <property type="entry name" value="Regulator of chromosome condensation 1/beta-lactamase-inhibitor protein II"/>
    <property type="match status" value="2"/>
</dbReference>
<dbReference type="PROSITE" id="PS51514">
    <property type="entry name" value="BRX"/>
    <property type="match status" value="1"/>
</dbReference>
<dbReference type="GO" id="GO:0008270">
    <property type="term" value="F:zinc ion binding"/>
    <property type="evidence" value="ECO:0007669"/>
    <property type="project" value="UniProtKB-KW"/>
</dbReference>
<feature type="domain" description="BRX" evidence="9">
    <location>
        <begin position="572"/>
        <end position="627"/>
    </location>
</feature>
<dbReference type="PANTHER" id="PTHR22870">
    <property type="entry name" value="REGULATOR OF CHROMOSOME CONDENSATION"/>
    <property type="match status" value="1"/>
</dbReference>
<proteinExistence type="predicted"/>
<dbReference type="InterPro" id="IPR013591">
    <property type="entry name" value="Brevis_radix_dom"/>
</dbReference>
<dbReference type="SUPFAM" id="SSF50985">
    <property type="entry name" value="RCC1/BLIP-II"/>
    <property type="match status" value="1"/>
</dbReference>
<evidence type="ECO:0000256" key="4">
    <source>
        <dbReference type="ARBA" id="ARBA00022833"/>
    </source>
</evidence>
<dbReference type="PROSITE" id="PS50178">
    <property type="entry name" value="ZF_FYVE"/>
    <property type="match status" value="1"/>
</dbReference>
<evidence type="ECO:0000256" key="7">
    <source>
        <dbReference type="SAM" id="Coils"/>
    </source>
</evidence>
<evidence type="ECO:0000259" key="8">
    <source>
        <dbReference type="PROSITE" id="PS50178"/>
    </source>
</evidence>
<feature type="repeat" description="RCC1" evidence="6">
    <location>
        <begin position="200"/>
        <end position="254"/>
    </location>
</feature>
<dbReference type="eggNOG" id="ENOG502QTH2">
    <property type="taxonomic scope" value="Eukaryota"/>
</dbReference>
<dbReference type="SMART" id="SM00064">
    <property type="entry name" value="FYVE"/>
    <property type="match status" value="1"/>
</dbReference>
<dbReference type="EMBL" id="KI631018">
    <property type="protein sequence ID" value="EYU30893.1"/>
    <property type="molecule type" value="Genomic_DNA"/>
</dbReference>
<keyword evidence="2" id="KW-0677">Repeat</keyword>
<evidence type="ECO:0000313" key="10">
    <source>
        <dbReference type="EMBL" id="EYU30893.1"/>
    </source>
</evidence>
<name>A0A022QUA3_ERYGU</name>
<evidence type="ECO:0000256" key="5">
    <source>
        <dbReference type="PROSITE-ProRule" id="PRU00091"/>
    </source>
</evidence>
<dbReference type="InterPro" id="IPR000408">
    <property type="entry name" value="Reg_chr_condens"/>
</dbReference>
<evidence type="ECO:0000259" key="9">
    <source>
        <dbReference type="PROSITE" id="PS51514"/>
    </source>
</evidence>
<dbReference type="PROSITE" id="PS00626">
    <property type="entry name" value="RCC1_2"/>
    <property type="match status" value="2"/>
</dbReference>
<gene>
    <name evidence="10" type="ORF">MIMGU_mgv1a019773mg</name>
</gene>
<dbReference type="InterPro" id="IPR011011">
    <property type="entry name" value="Znf_FYVE_PHD"/>
</dbReference>
<feature type="repeat" description="RCC1" evidence="6">
    <location>
        <begin position="300"/>
        <end position="351"/>
    </location>
</feature>
<evidence type="ECO:0000256" key="1">
    <source>
        <dbReference type="ARBA" id="ARBA00022723"/>
    </source>
</evidence>
<dbReference type="Pfam" id="PF00415">
    <property type="entry name" value="RCC1"/>
    <property type="match status" value="4"/>
</dbReference>
<evidence type="ECO:0008006" key="12">
    <source>
        <dbReference type="Google" id="ProtNLM"/>
    </source>
</evidence>
<sequence length="636" mass="70399">MTPFTYYRDVYIWGGTKSNALLLPKLLESTTMLDVHNISLGMENAMQLTTRWGEAYFCWGEGKTVKTLRPKRVESLVGVHVDLISSGEHQMCALTLSGELYTWGNNKYYYGSEDSNSWLPRRLSGSLNGVYITSVACGAWHTAIVSNSGELFTYGDGTFGVLGHGDVRNYPNPKQVESIKGLRVKAVACGPWHTAAIIENKLFTWGDSDKGKLGHSCNDKRKVVLVPTYVKQLFGHDFVQVSCGNTITVVLTSKGRVYTMGSGLKPGDNSIVEVHGRLTEEFVVGISSGSYHIAVLTSKGNVYTWGKGENGQLGLGDTKDRMSPSFVDALRGKKVEKITCGSSSTAVVCSDMSLAGDGNLACRGCGGAFGFTRKKRRCYNCGRLFCGACSSKRSACASSLAPKENRAFRVCNGCFDYLQSSVSCSSSVVFSKLAAYKELPRWGQVLCPRNFTEIFEGSISIRAPLLGHDHLSSTAAASNVDKIVLLEEIVKLKARVDSLEKLCRTREEKIIENRKETEKAWSVAEEETAKSKEAKELIQALTLEFRSLCNRNLRSDIGRTNPVKMGSESSELEWVEEHQPGIYISFTALPDGKTCLKRVRFSRKNFNDREAKRWWEENQQTVCRNYRVDVYSASDT</sequence>
<dbReference type="PRINTS" id="PR00633">
    <property type="entry name" value="RCCNDNSATION"/>
</dbReference>
<keyword evidence="11" id="KW-1185">Reference proteome</keyword>
<keyword evidence="7" id="KW-0175">Coiled coil</keyword>